<evidence type="ECO:0000313" key="3">
    <source>
        <dbReference type="EMBL" id="MDI5966353.1"/>
    </source>
</evidence>
<comment type="caution">
    <text evidence="4">The sequence shown here is derived from an EMBL/GenBank/DDBJ whole genome shotgun (WGS) entry which is preliminary data.</text>
</comment>
<dbReference type="EMBL" id="JABXJJ020000067">
    <property type="protein sequence ID" value="MDI5974276.1"/>
    <property type="molecule type" value="Genomic_DNA"/>
</dbReference>
<keyword evidence="5" id="KW-1185">Reference proteome</keyword>
<evidence type="ECO:0000313" key="4">
    <source>
        <dbReference type="EMBL" id="MDI5974276.1"/>
    </source>
</evidence>
<name>A0AA90K213_9ACTN</name>
<sequence>MTSASSEPVVGLALPVAGAADLEDAAGDETLICAVGDAVETVALSALRSTATPRIEGEDHGHVLGLADCDLPLPPIVVHRPTMQVIDGVHRLRAAQLKGDTTIGARFFDGSPADAFVLAVRLNSGHGLPLSRAARSAAARRIMISHPHWSDRRIAAAVGLSAKTVGGVRRSTWEVPQLNTRLGRDGRTRPLDATDGRRRAAAVVTATPTASLRAIARAAGVSVATARDVRERLRLGRGPLPGDHGPDGVVPPPQPCRPAAPLAEPRPAAPVRPNRDAEPAILVLRRDPSLRFTEVGRLFLRLLGAHPMGPEVWDRFVEGIPAHCADSVSQLARRNAEDWLYFADAIDEARRTGAGGDGDGDGPGRS</sequence>
<dbReference type="AlphaFoldDB" id="A0AA90K213"/>
<dbReference type="EMBL" id="JAAGKO020000050">
    <property type="protein sequence ID" value="MDI5966353.1"/>
    <property type="molecule type" value="Genomic_DNA"/>
</dbReference>
<dbReference type="RefSeq" id="WP_271315509.1">
    <property type="nucleotide sequence ID" value="NZ_JAAGKO020000050.1"/>
</dbReference>
<reference evidence="4 5" key="1">
    <citation type="submission" date="2023-05" db="EMBL/GenBank/DDBJ databases">
        <title>Streptantibioticus silvisoli sp. nov., acidotolerant actinomycetes 1 from pine litter.</title>
        <authorList>
            <person name="Swiecimska M."/>
            <person name="Golinska P."/>
            <person name="Sangal V."/>
            <person name="Wachnowicz B."/>
            <person name="Goodfellow M."/>
        </authorList>
    </citation>
    <scope>NUCLEOTIDE SEQUENCE</scope>
    <source>
        <strain evidence="4">SL13</strain>
        <strain evidence="3 5">SL54</strain>
    </source>
</reference>
<dbReference type="InterPro" id="IPR036086">
    <property type="entry name" value="ParB/Sulfiredoxin_sf"/>
</dbReference>
<evidence type="ECO:0000256" key="1">
    <source>
        <dbReference type="SAM" id="MobiDB-lite"/>
    </source>
</evidence>
<accession>A0AA90K213</accession>
<proteinExistence type="predicted"/>
<dbReference type="Proteomes" id="UP001156398">
    <property type="component" value="Unassembled WGS sequence"/>
</dbReference>
<gene>
    <name evidence="3" type="ORF">POF43_027100</name>
    <name evidence="4" type="ORF">POF50_033870</name>
</gene>
<protein>
    <recommendedName>
        <fullName evidence="2">ParB-like N-terminal domain-containing protein</fullName>
    </recommendedName>
</protein>
<feature type="domain" description="ParB-like N-terminal" evidence="2">
    <location>
        <begin position="40"/>
        <end position="124"/>
    </location>
</feature>
<feature type="region of interest" description="Disordered" evidence="1">
    <location>
        <begin position="235"/>
        <end position="273"/>
    </location>
</feature>
<organism evidence="4">
    <name type="scientific">Streptantibioticus silvisoli</name>
    <dbReference type="NCBI Taxonomy" id="2705255"/>
    <lineage>
        <taxon>Bacteria</taxon>
        <taxon>Bacillati</taxon>
        <taxon>Actinomycetota</taxon>
        <taxon>Actinomycetes</taxon>
        <taxon>Kitasatosporales</taxon>
        <taxon>Streptomycetaceae</taxon>
        <taxon>Streptantibioticus</taxon>
    </lineage>
</organism>
<evidence type="ECO:0000313" key="5">
    <source>
        <dbReference type="Proteomes" id="UP001156398"/>
    </source>
</evidence>
<dbReference type="InterPro" id="IPR003115">
    <property type="entry name" value="ParB_N"/>
</dbReference>
<dbReference type="SMART" id="SM00470">
    <property type="entry name" value="ParB"/>
    <property type="match status" value="1"/>
</dbReference>
<feature type="compositionally biased region" description="Pro residues" evidence="1">
    <location>
        <begin position="249"/>
        <end position="258"/>
    </location>
</feature>
<dbReference type="SUPFAM" id="SSF110849">
    <property type="entry name" value="ParB/Sulfiredoxin"/>
    <property type="match status" value="1"/>
</dbReference>
<evidence type="ECO:0000259" key="2">
    <source>
        <dbReference type="SMART" id="SM00470"/>
    </source>
</evidence>
<feature type="compositionally biased region" description="Low complexity" evidence="1">
    <location>
        <begin position="259"/>
        <end position="272"/>
    </location>
</feature>